<evidence type="ECO:0000256" key="2">
    <source>
        <dbReference type="ARBA" id="ARBA00023125"/>
    </source>
</evidence>
<reference evidence="9" key="2">
    <citation type="submission" date="2025-08" db="UniProtKB">
        <authorList>
            <consortium name="Ensembl"/>
        </authorList>
    </citation>
    <scope>IDENTIFICATION</scope>
</reference>
<dbReference type="GO" id="GO:0030154">
    <property type="term" value="P:cell differentiation"/>
    <property type="evidence" value="ECO:0007669"/>
    <property type="project" value="TreeGrafter"/>
</dbReference>
<dbReference type="GO" id="GO:0001228">
    <property type="term" value="F:DNA-binding transcription activator activity, RNA polymerase II-specific"/>
    <property type="evidence" value="ECO:0007669"/>
    <property type="project" value="TreeGrafter"/>
</dbReference>
<evidence type="ECO:0000256" key="6">
    <source>
        <dbReference type="SAM" id="MobiDB-lite"/>
    </source>
</evidence>
<feature type="compositionally biased region" description="Basic and acidic residues" evidence="6">
    <location>
        <begin position="118"/>
        <end position="127"/>
    </location>
</feature>
<evidence type="ECO:0000256" key="1">
    <source>
        <dbReference type="ARBA" id="ARBA00023015"/>
    </source>
</evidence>
<dbReference type="Gene3D" id="1.10.30.10">
    <property type="entry name" value="High mobility group box domain"/>
    <property type="match status" value="1"/>
</dbReference>
<feature type="compositionally biased region" description="Basic and acidic residues" evidence="6">
    <location>
        <begin position="276"/>
        <end position="294"/>
    </location>
</feature>
<dbReference type="PANTHER" id="PTHR10270:SF210">
    <property type="entry name" value="TRANSCRIPTION FACTOR SOX-7"/>
    <property type="match status" value="1"/>
</dbReference>
<evidence type="ECO:0000256" key="5">
    <source>
        <dbReference type="PROSITE-ProRule" id="PRU00267"/>
    </source>
</evidence>
<dbReference type="InterPro" id="IPR009071">
    <property type="entry name" value="HMG_box_dom"/>
</dbReference>
<dbReference type="GO" id="GO:0000978">
    <property type="term" value="F:RNA polymerase II cis-regulatory region sequence-specific DNA binding"/>
    <property type="evidence" value="ECO:0007669"/>
    <property type="project" value="TreeGrafter"/>
</dbReference>
<evidence type="ECO:0000256" key="4">
    <source>
        <dbReference type="ARBA" id="ARBA00023242"/>
    </source>
</evidence>
<dbReference type="GO" id="GO:0048646">
    <property type="term" value="P:anatomical structure formation involved in morphogenesis"/>
    <property type="evidence" value="ECO:0007669"/>
    <property type="project" value="UniProtKB-ARBA"/>
</dbReference>
<evidence type="ECO:0000313" key="10">
    <source>
        <dbReference type="Proteomes" id="UP000008225"/>
    </source>
</evidence>
<dbReference type="FunFam" id="1.10.30.10:FF:000008">
    <property type="entry name" value="transcription factor SOX-7"/>
    <property type="match status" value="1"/>
</dbReference>
<dbReference type="PROSITE" id="PS51516">
    <property type="entry name" value="SOX_C"/>
    <property type="match status" value="1"/>
</dbReference>
<feature type="region of interest" description="Disordered" evidence="6">
    <location>
        <begin position="52"/>
        <end position="130"/>
    </location>
</feature>
<proteinExistence type="predicted"/>
<keyword evidence="4 5" id="KW-0539">Nucleus</keyword>
<reference evidence="9" key="3">
    <citation type="submission" date="2025-09" db="UniProtKB">
        <authorList>
            <consortium name="Ensembl"/>
        </authorList>
    </citation>
    <scope>IDENTIFICATION</scope>
</reference>
<gene>
    <name evidence="9" type="primary">SOX7</name>
    <name evidence="9" type="synonym">PINX1</name>
</gene>
<dbReference type="PANTHER" id="PTHR10270">
    <property type="entry name" value="SOX TRANSCRIPTION FACTOR"/>
    <property type="match status" value="1"/>
</dbReference>
<dbReference type="SMART" id="SM00398">
    <property type="entry name" value="HMG"/>
    <property type="match status" value="1"/>
</dbReference>
<feature type="region of interest" description="Disordered" evidence="6">
    <location>
        <begin position="274"/>
        <end position="324"/>
    </location>
</feature>
<dbReference type="InterPro" id="IPR036910">
    <property type="entry name" value="HMG_box_dom_sf"/>
</dbReference>
<feature type="region of interest" description="Disordered" evidence="6">
    <location>
        <begin position="146"/>
        <end position="176"/>
    </location>
</feature>
<organism evidence="9 10">
    <name type="scientific">Callithrix jacchus</name>
    <name type="common">White-tufted-ear marmoset</name>
    <name type="synonym">Simia Jacchus</name>
    <dbReference type="NCBI Taxonomy" id="9483"/>
    <lineage>
        <taxon>Eukaryota</taxon>
        <taxon>Metazoa</taxon>
        <taxon>Chordata</taxon>
        <taxon>Craniata</taxon>
        <taxon>Vertebrata</taxon>
        <taxon>Euteleostomi</taxon>
        <taxon>Mammalia</taxon>
        <taxon>Eutheria</taxon>
        <taxon>Euarchontoglires</taxon>
        <taxon>Primates</taxon>
        <taxon>Haplorrhini</taxon>
        <taxon>Platyrrhini</taxon>
        <taxon>Cebidae</taxon>
        <taxon>Callitrichinae</taxon>
        <taxon>Callithrix</taxon>
        <taxon>Callithrix</taxon>
    </lineage>
</organism>
<dbReference type="Pfam" id="PF00505">
    <property type="entry name" value="HMG_box"/>
    <property type="match status" value="1"/>
</dbReference>
<reference evidence="9" key="1">
    <citation type="submission" date="2009-03" db="EMBL/GenBank/DDBJ databases">
        <authorList>
            <person name="Warren W."/>
            <person name="Ye L."/>
            <person name="Minx P."/>
            <person name="Worley K."/>
            <person name="Gibbs R."/>
            <person name="Wilson R.K."/>
        </authorList>
    </citation>
    <scope>NUCLEOTIDE SEQUENCE [LARGE SCALE GENOMIC DNA]</scope>
</reference>
<dbReference type="PROSITE" id="PS50118">
    <property type="entry name" value="HMG_BOX_2"/>
    <property type="match status" value="1"/>
</dbReference>
<evidence type="ECO:0000313" key="9">
    <source>
        <dbReference type="Ensembl" id="ENSCJAP00000072839.2"/>
    </source>
</evidence>
<dbReference type="Proteomes" id="UP000008225">
    <property type="component" value="Chromosome 13"/>
</dbReference>
<keyword evidence="10" id="KW-1185">Reference proteome</keyword>
<dbReference type="InterPro" id="IPR033392">
    <property type="entry name" value="Sox7/17/18_central"/>
</dbReference>
<dbReference type="Ensembl" id="ENSCJAT00000104925.2">
    <property type="protein sequence ID" value="ENSCJAP00000072839.2"/>
    <property type="gene ID" value="ENSCJAG00000047277.3"/>
</dbReference>
<accession>A0A5F4W4S7</accession>
<dbReference type="Pfam" id="PF12067">
    <property type="entry name" value="Sox17_18_mid"/>
    <property type="match status" value="1"/>
</dbReference>
<evidence type="ECO:0000259" key="7">
    <source>
        <dbReference type="PROSITE" id="PS50118"/>
    </source>
</evidence>
<dbReference type="SUPFAM" id="SSF47095">
    <property type="entry name" value="HMG-box"/>
    <property type="match status" value="1"/>
</dbReference>
<feature type="compositionally biased region" description="Basic and acidic residues" evidence="6">
    <location>
        <begin position="166"/>
        <end position="175"/>
    </location>
</feature>
<dbReference type="GeneTree" id="ENSGT00940000161092"/>
<evidence type="ECO:0000259" key="8">
    <source>
        <dbReference type="PROSITE" id="PS51516"/>
    </source>
</evidence>
<dbReference type="CDD" id="cd22046">
    <property type="entry name" value="HMG-box_SoxF_SOX7"/>
    <property type="match status" value="1"/>
</dbReference>
<evidence type="ECO:0000256" key="3">
    <source>
        <dbReference type="ARBA" id="ARBA00023163"/>
    </source>
</evidence>
<protein>
    <submittedName>
        <fullName evidence="9">SRY-box transcription factor 7</fullName>
    </submittedName>
</protein>
<feature type="domain" description="Sox C-terminal" evidence="8">
    <location>
        <begin position="396"/>
        <end position="516"/>
    </location>
</feature>
<feature type="domain" description="HMG box" evidence="7">
    <location>
        <begin position="175"/>
        <end position="243"/>
    </location>
</feature>
<dbReference type="GO" id="GO:0005634">
    <property type="term" value="C:nucleus"/>
    <property type="evidence" value="ECO:0007669"/>
    <property type="project" value="UniProtKB-UniRule"/>
</dbReference>
<dbReference type="InterPro" id="IPR021934">
    <property type="entry name" value="Sox_C"/>
</dbReference>
<feature type="DNA-binding region" description="HMG box" evidence="5">
    <location>
        <begin position="175"/>
        <end position="243"/>
    </location>
</feature>
<keyword evidence="1" id="KW-0805">Transcription regulation</keyword>
<dbReference type="Bgee" id="ENSCJAG00000047277">
    <property type="expression patterns" value="Expressed in heart and 6 other cell types or tissues"/>
</dbReference>
<sequence>MSSDWGSSPPQPAAEQETGFVDPHPSEERGRIYHLGAKQILTAFLGKDRVRRLLRSERGPGGGPGRREGTLTDTEGGAAPPSRVIGGRGLPKLINQGPGPGCWPSWTPQPVLGPGPRRPREEKRGDTRAAMASLLGAYPWPEGLECPALDAELSDGPSPPAAPRPPGDKGSESRIRRPMNAFMVWAKDERKRLAVQNPDLHNAELSKMLGKSWKALTLSQKRPYVDEAERLRLQHMQDYPNYKYRPRRKKQAKRLCKRVDPGFLLSSLSRDQNVLPEKRSGSRGALGEKEDRGEYSPSTALPSLRGCYHEGPAGGGGTPSSVDTYPYGLPTPPEMSPLDVLEPEQTFFSSPCQEEHGHPRRIPHLPGPPYSPEYTPSPLHCSHPLGSLALGQSPGVSMMSPVSGCPPSPAYYSPATYHPLHSNLQAHLGQLSPPPEHPGFDALDQLSQVELLGDMDRNEFDQYLNTPGHPDSATGAVALSGHVPVSQMTSTGPTETSLISVLADATATYYNSYSVS</sequence>
<name>A0A5F4W4S7_CALJA</name>
<keyword evidence="2 5" id="KW-0238">DNA-binding</keyword>
<feature type="region of interest" description="Disordered" evidence="6">
    <location>
        <begin position="1"/>
        <end position="33"/>
    </location>
</feature>
<keyword evidence="3" id="KW-0804">Transcription</keyword>
<dbReference type="AlphaFoldDB" id="A0A5F4W4S7"/>
<dbReference type="InterPro" id="IPR050140">
    <property type="entry name" value="SRY-related_HMG-box_TF-like"/>
</dbReference>